<name>A0AAE8W1G9_9ACTN</name>
<protein>
    <submittedName>
        <fullName evidence="1">Uncharacterized protein</fullName>
    </submittedName>
</protein>
<evidence type="ECO:0000313" key="1">
    <source>
        <dbReference type="EMBL" id="TQE27511.1"/>
    </source>
</evidence>
<dbReference type="EMBL" id="SPAZ01000227">
    <property type="protein sequence ID" value="TQE27511.1"/>
    <property type="molecule type" value="Genomic_DNA"/>
</dbReference>
<comment type="caution">
    <text evidence="1">The sequence shown here is derived from an EMBL/GenBank/DDBJ whole genome shotgun (WGS) entry which is preliminary data.</text>
</comment>
<dbReference type="RefSeq" id="WP_009317943.1">
    <property type="nucleotide sequence ID" value="NZ_JARAVC010000098.1"/>
</dbReference>
<sequence>MRSLITVIREQGEAAEFLAWPGDFELERGDDHVEEVRLASGAALESFAGDGAGGTFFFCGDGGEERPVLYADSEGGAALVAMGLPELIRLLLVAPWRRGCRAFTAEESRELAAEYLADMPDLPARRDRAAAALGLELPGEAEALARLWEVAVGPGKDFVLVSGAEDEPYASLIGPGSGPGQVVAHAGPE</sequence>
<proteinExistence type="predicted"/>
<evidence type="ECO:0000313" key="2">
    <source>
        <dbReference type="Proteomes" id="UP000318720"/>
    </source>
</evidence>
<dbReference type="AlphaFoldDB" id="A0AAE8W1G9"/>
<gene>
    <name evidence="1" type="ORF">Sipo8835_27225</name>
</gene>
<dbReference type="Proteomes" id="UP000318720">
    <property type="component" value="Unassembled WGS sequence"/>
</dbReference>
<organism evidence="1 2">
    <name type="scientific">Streptomyces ipomoeae</name>
    <dbReference type="NCBI Taxonomy" id="103232"/>
    <lineage>
        <taxon>Bacteria</taxon>
        <taxon>Bacillati</taxon>
        <taxon>Actinomycetota</taxon>
        <taxon>Actinomycetes</taxon>
        <taxon>Kitasatosporales</taxon>
        <taxon>Streptomycetaceae</taxon>
        <taxon>Streptomyces</taxon>
    </lineage>
</organism>
<reference evidence="1 2" key="1">
    <citation type="submission" date="2019-03" db="EMBL/GenBank/DDBJ databases">
        <title>Comparative genomic analyses of the sweetpotato soil rot pathogen, Streptomyces ipomoeae.</title>
        <authorList>
            <person name="Ruschel Soares N."/>
            <person name="Badger J.H."/>
            <person name="Huguet-Tapia J.C."/>
            <person name="Clark C.A."/>
            <person name="Pettis G.S."/>
        </authorList>
    </citation>
    <scope>NUCLEOTIDE SEQUENCE [LARGE SCALE GENOMIC DNA]</scope>
    <source>
        <strain evidence="1 2">88-35</strain>
    </source>
</reference>
<accession>A0AAE8W1G9</accession>